<dbReference type="CDD" id="cd06225">
    <property type="entry name" value="HAMP"/>
    <property type="match status" value="1"/>
</dbReference>
<dbReference type="Gene3D" id="1.10.287.130">
    <property type="match status" value="1"/>
</dbReference>
<dbReference type="PANTHER" id="PTHR34220:SF11">
    <property type="entry name" value="SENSOR PROTEIN KINASE HPTS"/>
    <property type="match status" value="1"/>
</dbReference>
<name>A0ABQ6GBV8_9BACL</name>
<feature type="transmembrane region" description="Helical" evidence="12">
    <location>
        <begin position="308"/>
        <end position="326"/>
    </location>
</feature>
<organism evidence="14 15">
    <name type="scientific">Paenibacillus glycanilyticus</name>
    <dbReference type="NCBI Taxonomy" id="126569"/>
    <lineage>
        <taxon>Bacteria</taxon>
        <taxon>Bacillati</taxon>
        <taxon>Bacillota</taxon>
        <taxon>Bacilli</taxon>
        <taxon>Bacillales</taxon>
        <taxon>Paenibacillaceae</taxon>
        <taxon>Paenibacillus</taxon>
    </lineage>
</organism>
<dbReference type="InterPro" id="IPR050640">
    <property type="entry name" value="Bact_2-comp_sensor_kinase"/>
</dbReference>
<keyword evidence="3" id="KW-0597">Phosphoprotein</keyword>
<dbReference type="Pfam" id="PF00672">
    <property type="entry name" value="HAMP"/>
    <property type="match status" value="1"/>
</dbReference>
<dbReference type="SMART" id="SM00304">
    <property type="entry name" value="HAMP"/>
    <property type="match status" value="1"/>
</dbReference>
<evidence type="ECO:0000259" key="13">
    <source>
        <dbReference type="PROSITE" id="PS50885"/>
    </source>
</evidence>
<evidence type="ECO:0000256" key="1">
    <source>
        <dbReference type="ARBA" id="ARBA00004651"/>
    </source>
</evidence>
<evidence type="ECO:0000256" key="3">
    <source>
        <dbReference type="ARBA" id="ARBA00022553"/>
    </source>
</evidence>
<evidence type="ECO:0000256" key="6">
    <source>
        <dbReference type="ARBA" id="ARBA00022741"/>
    </source>
</evidence>
<dbReference type="Pfam" id="PF02518">
    <property type="entry name" value="HATPase_c"/>
    <property type="match status" value="1"/>
</dbReference>
<proteinExistence type="predicted"/>
<gene>
    <name evidence="14" type="ORF">MU1_27790</name>
</gene>
<feature type="transmembrane region" description="Helical" evidence="12">
    <location>
        <begin position="20"/>
        <end position="38"/>
    </location>
</feature>
<dbReference type="InterPro" id="IPR036890">
    <property type="entry name" value="HATPase_C_sf"/>
</dbReference>
<evidence type="ECO:0000256" key="9">
    <source>
        <dbReference type="ARBA" id="ARBA00022989"/>
    </source>
</evidence>
<accession>A0ABQ6GBV8</accession>
<dbReference type="SUPFAM" id="SSF55874">
    <property type="entry name" value="ATPase domain of HSP90 chaperone/DNA topoisomerase II/histidine kinase"/>
    <property type="match status" value="1"/>
</dbReference>
<comment type="subcellular location">
    <subcellularLocation>
        <location evidence="1">Cell membrane</location>
        <topology evidence="1">Multi-pass membrane protein</topology>
    </subcellularLocation>
</comment>
<dbReference type="PANTHER" id="PTHR34220">
    <property type="entry name" value="SENSOR HISTIDINE KINASE YPDA"/>
    <property type="match status" value="1"/>
</dbReference>
<sequence length="607" mass="70030">MIKNLYRSYFSRKYFNKILFVYMFITIVTFCTLAYVTVNNTSDLIKEKELKYNDVVLNRIMAHLDSKYDIVKTMLKQTLIDKEFVQDIYYFLQQDYSPFNMDYIETKWVFDDYMSSALSRDRDITGISVYKIRDQRIYEYSETAVTNNLLNEYRYPDLIRHSGQSSSFSEIYPAHYPAYLSISNSFVFTVSMKLKADNLVDDAGILLVDFDTQSFQDIISSQRNDLASDFIVLTSSGEVIFDSSNRYYGKEFTSFNQIQQVTSSSTVNIDHTPTVMYKLTDPETGNMVVSLIPEKLLLSQANEIRDKILLLALACISGCMLLMYIGSKIFSQRVLRITKHLKKIGAGDLSIRLPVKNQNVDEFDEISISFNRMSEKLVDYIDRFYVLELKQKSSELKALQAQVNPHFLYNTLEAIRMKTVLSGDRESAHMIYILAKLLRSSAKEQMAVTIEEEIGFCDLYLNLFKIRYENNFDYTFEIDSDIVELGIIKHLLQPLLENYLIHGFLPKKENNHLLLRGVREGDHLLFTIEDNGSGITETKLNEINRNLEREPLPSDSIGLINVNERIQIAFGQHYGLSIKSDQATGTTVTIIIPVLTLQEVQQCTRSS</sequence>
<dbReference type="Gene3D" id="3.30.450.20">
    <property type="entry name" value="PAS domain"/>
    <property type="match status" value="1"/>
</dbReference>
<evidence type="ECO:0000256" key="4">
    <source>
        <dbReference type="ARBA" id="ARBA00022679"/>
    </source>
</evidence>
<dbReference type="Pfam" id="PF06580">
    <property type="entry name" value="His_kinase"/>
    <property type="match status" value="1"/>
</dbReference>
<keyword evidence="15" id="KW-1185">Reference proteome</keyword>
<feature type="domain" description="HAMP" evidence="13">
    <location>
        <begin position="328"/>
        <end position="382"/>
    </location>
</feature>
<evidence type="ECO:0000256" key="11">
    <source>
        <dbReference type="ARBA" id="ARBA00023136"/>
    </source>
</evidence>
<evidence type="ECO:0000256" key="8">
    <source>
        <dbReference type="ARBA" id="ARBA00022840"/>
    </source>
</evidence>
<dbReference type="InterPro" id="IPR003594">
    <property type="entry name" value="HATPase_dom"/>
</dbReference>
<dbReference type="InterPro" id="IPR003660">
    <property type="entry name" value="HAMP_dom"/>
</dbReference>
<keyword evidence="5 12" id="KW-0812">Transmembrane</keyword>
<keyword evidence="7 14" id="KW-0418">Kinase</keyword>
<dbReference type="EMBL" id="BSSQ01000011">
    <property type="protein sequence ID" value="GLX68434.1"/>
    <property type="molecule type" value="Genomic_DNA"/>
</dbReference>
<dbReference type="PROSITE" id="PS50885">
    <property type="entry name" value="HAMP"/>
    <property type="match status" value="1"/>
</dbReference>
<keyword evidence="10" id="KW-0902">Two-component regulatory system</keyword>
<reference evidence="14 15" key="1">
    <citation type="submission" date="2023-03" db="EMBL/GenBank/DDBJ databases">
        <title>Draft genome sequence of the bacteria which degrade cell wall of Tricholomamatutake.</title>
        <authorList>
            <person name="Konishi Y."/>
            <person name="Fukuta Y."/>
            <person name="Shirasaka N."/>
        </authorList>
    </citation>
    <scope>NUCLEOTIDE SEQUENCE [LARGE SCALE GENOMIC DNA]</scope>
    <source>
        <strain evidence="15">mu1</strain>
    </source>
</reference>
<evidence type="ECO:0000256" key="2">
    <source>
        <dbReference type="ARBA" id="ARBA00022475"/>
    </source>
</evidence>
<evidence type="ECO:0000256" key="10">
    <source>
        <dbReference type="ARBA" id="ARBA00023012"/>
    </source>
</evidence>
<keyword evidence="8" id="KW-0067">ATP-binding</keyword>
<keyword evidence="11 12" id="KW-0472">Membrane</keyword>
<keyword evidence="2" id="KW-1003">Cell membrane</keyword>
<keyword evidence="6" id="KW-0547">Nucleotide-binding</keyword>
<comment type="caution">
    <text evidence="14">The sequence shown here is derived from an EMBL/GenBank/DDBJ whole genome shotgun (WGS) entry which is preliminary data.</text>
</comment>
<evidence type="ECO:0000256" key="5">
    <source>
        <dbReference type="ARBA" id="ARBA00022692"/>
    </source>
</evidence>
<evidence type="ECO:0000313" key="15">
    <source>
        <dbReference type="Proteomes" id="UP001157114"/>
    </source>
</evidence>
<dbReference type="Gene3D" id="3.30.565.10">
    <property type="entry name" value="Histidine kinase-like ATPase, C-terminal domain"/>
    <property type="match status" value="1"/>
</dbReference>
<dbReference type="InterPro" id="IPR010559">
    <property type="entry name" value="Sig_transdc_His_kin_internal"/>
</dbReference>
<evidence type="ECO:0000313" key="14">
    <source>
        <dbReference type="EMBL" id="GLX68434.1"/>
    </source>
</evidence>
<protein>
    <submittedName>
        <fullName evidence="14">Two-component sensor histidine kinase</fullName>
    </submittedName>
</protein>
<dbReference type="RefSeq" id="WP_284239166.1">
    <property type="nucleotide sequence ID" value="NZ_BSSQ01000011.1"/>
</dbReference>
<keyword evidence="9 12" id="KW-1133">Transmembrane helix</keyword>
<dbReference type="GO" id="GO:0016301">
    <property type="term" value="F:kinase activity"/>
    <property type="evidence" value="ECO:0007669"/>
    <property type="project" value="UniProtKB-KW"/>
</dbReference>
<dbReference type="SUPFAM" id="SSF158472">
    <property type="entry name" value="HAMP domain-like"/>
    <property type="match status" value="1"/>
</dbReference>
<keyword evidence="4" id="KW-0808">Transferase</keyword>
<dbReference type="Proteomes" id="UP001157114">
    <property type="component" value="Unassembled WGS sequence"/>
</dbReference>
<evidence type="ECO:0000256" key="12">
    <source>
        <dbReference type="SAM" id="Phobius"/>
    </source>
</evidence>
<evidence type="ECO:0000256" key="7">
    <source>
        <dbReference type="ARBA" id="ARBA00022777"/>
    </source>
</evidence>